<evidence type="ECO:0000256" key="10">
    <source>
        <dbReference type="ARBA" id="ARBA00022989"/>
    </source>
</evidence>
<dbReference type="PROSITE" id="PS01209">
    <property type="entry name" value="LDLRA_1"/>
    <property type="match status" value="2"/>
</dbReference>
<feature type="disulfide bond" evidence="15">
    <location>
        <begin position="133"/>
        <end position="151"/>
    </location>
</feature>
<dbReference type="FunFam" id="4.10.400.10:FF:000002">
    <property type="entry name" value="Low-density lipoprotein receptor-related protein 1"/>
    <property type="match status" value="1"/>
</dbReference>
<comment type="caution">
    <text evidence="15">Lacks conserved residue(s) required for the propagation of feature annotation.</text>
</comment>
<dbReference type="PROSITE" id="PS50068">
    <property type="entry name" value="LDLRA_2"/>
    <property type="match status" value="5"/>
</dbReference>
<dbReference type="EMBL" id="JABSTR010000002">
    <property type="protein sequence ID" value="KAH9364311.1"/>
    <property type="molecule type" value="Genomic_DNA"/>
</dbReference>
<dbReference type="PANTHER" id="PTHR22722">
    <property type="entry name" value="LOW-DENSITY LIPOPROTEIN RECEPTOR-RELATED PROTEIN 2-RELATED"/>
    <property type="match status" value="1"/>
</dbReference>
<dbReference type="GO" id="GO:0016324">
    <property type="term" value="C:apical plasma membrane"/>
    <property type="evidence" value="ECO:0007669"/>
    <property type="project" value="TreeGrafter"/>
</dbReference>
<keyword evidence="10" id="KW-1133">Transmembrane helix</keyword>
<keyword evidence="4" id="KW-0964">Secreted</keyword>
<keyword evidence="3" id="KW-1003">Cell membrane</keyword>
<keyword evidence="11" id="KW-0472">Membrane</keyword>
<keyword evidence="7" id="KW-0812">Transmembrane</keyword>
<dbReference type="SUPFAM" id="SSF57424">
    <property type="entry name" value="LDL receptor-like module"/>
    <property type="match status" value="5"/>
</dbReference>
<feature type="disulfide bond" evidence="15">
    <location>
        <begin position="212"/>
        <end position="224"/>
    </location>
</feature>
<comment type="caution">
    <text evidence="17">The sequence shown here is derived from an EMBL/GenBank/DDBJ whole genome shotgun (WGS) entry which is preliminary data.</text>
</comment>
<evidence type="ECO:0000313" key="18">
    <source>
        <dbReference type="Proteomes" id="UP000821853"/>
    </source>
</evidence>
<dbReference type="CDD" id="cd00112">
    <property type="entry name" value="LDLa"/>
    <property type="match status" value="5"/>
</dbReference>
<name>A0A9J6FN98_HAELO</name>
<dbReference type="SMART" id="SM00192">
    <property type="entry name" value="LDLa"/>
    <property type="match status" value="5"/>
</dbReference>
<evidence type="ECO:0000256" key="8">
    <source>
        <dbReference type="ARBA" id="ARBA00022729"/>
    </source>
</evidence>
<protein>
    <recommendedName>
        <fullName evidence="19">Low-density lipoprotein receptor</fullName>
    </recommendedName>
</protein>
<evidence type="ECO:0000256" key="13">
    <source>
        <dbReference type="ARBA" id="ARBA00023170"/>
    </source>
</evidence>
<dbReference type="VEuPathDB" id="VectorBase:HLOH_047523"/>
<evidence type="ECO:0000256" key="5">
    <source>
        <dbReference type="ARBA" id="ARBA00022536"/>
    </source>
</evidence>
<dbReference type="OrthoDB" id="6482518at2759"/>
<feature type="disulfide bond" evidence="15">
    <location>
        <begin position="126"/>
        <end position="138"/>
    </location>
</feature>
<dbReference type="Gene3D" id="4.10.400.10">
    <property type="entry name" value="Low-density Lipoprotein Receptor"/>
    <property type="match status" value="5"/>
</dbReference>
<evidence type="ECO:0000256" key="9">
    <source>
        <dbReference type="ARBA" id="ARBA00022737"/>
    </source>
</evidence>
<dbReference type="GO" id="GO:0043235">
    <property type="term" value="C:receptor complex"/>
    <property type="evidence" value="ECO:0007669"/>
    <property type="project" value="TreeGrafter"/>
</dbReference>
<feature type="disulfide bond" evidence="15">
    <location>
        <begin position="192"/>
        <end position="207"/>
    </location>
</feature>
<evidence type="ECO:0000256" key="7">
    <source>
        <dbReference type="ARBA" id="ARBA00022692"/>
    </source>
</evidence>
<evidence type="ECO:0000256" key="15">
    <source>
        <dbReference type="PROSITE-ProRule" id="PRU00124"/>
    </source>
</evidence>
<evidence type="ECO:0000256" key="2">
    <source>
        <dbReference type="ARBA" id="ARBA00004613"/>
    </source>
</evidence>
<dbReference type="GO" id="GO:0005576">
    <property type="term" value="C:extracellular region"/>
    <property type="evidence" value="ECO:0007669"/>
    <property type="project" value="UniProtKB-SubCell"/>
</dbReference>
<organism evidence="17 18">
    <name type="scientific">Haemaphysalis longicornis</name>
    <name type="common">Bush tick</name>
    <dbReference type="NCBI Taxonomy" id="44386"/>
    <lineage>
        <taxon>Eukaryota</taxon>
        <taxon>Metazoa</taxon>
        <taxon>Ecdysozoa</taxon>
        <taxon>Arthropoda</taxon>
        <taxon>Chelicerata</taxon>
        <taxon>Arachnida</taxon>
        <taxon>Acari</taxon>
        <taxon>Parasitiformes</taxon>
        <taxon>Ixodida</taxon>
        <taxon>Ixodoidea</taxon>
        <taxon>Ixodidae</taxon>
        <taxon>Haemaphysalinae</taxon>
        <taxon>Haemaphysalis</taxon>
    </lineage>
</organism>
<keyword evidence="12 15" id="KW-1015">Disulfide bond</keyword>
<evidence type="ECO:0000256" key="6">
    <source>
        <dbReference type="ARBA" id="ARBA00022583"/>
    </source>
</evidence>
<comment type="subcellular location">
    <subcellularLocation>
        <location evidence="1">Cell membrane</location>
        <topology evidence="1">Single-pass type I membrane protein</topology>
    </subcellularLocation>
    <subcellularLocation>
        <location evidence="2">Secreted</location>
    </subcellularLocation>
</comment>
<keyword evidence="18" id="KW-1185">Reference proteome</keyword>
<gene>
    <name evidence="17" type="ORF">HPB48_010264</name>
</gene>
<feature type="chain" id="PRO_5039930125" description="Low-density lipoprotein receptor" evidence="16">
    <location>
        <begin position="27"/>
        <end position="250"/>
    </location>
</feature>
<sequence length="250" mass="26883">MNCSSSSLRFLGMTVVLALVIHAASASALLGTVSARNSCSSDQFECVTSNECIPTARRCNGDRDCTDGSDENAVMCQNSTTNCSPKTFFCPLLNDFGICAPASWLCDGKSDCLGGLDERNCGNLTCTEDQFACKNGSCIQRNWICDGEVECADGSDEVPAVCPKDTSNCPLKKFACQLRDDFGICAPVSWLCNRKEDCLGGSDERNCGNRTCTEGEFACRTGNCIPRNWTCDGYRDCADYSDEVSSTCAN</sequence>
<proteinExistence type="predicted"/>
<dbReference type="InterPro" id="IPR036055">
    <property type="entry name" value="LDL_receptor-like_sf"/>
</dbReference>
<dbReference type="InterPro" id="IPR002172">
    <property type="entry name" value="LDrepeatLR_classA_rpt"/>
</dbReference>
<dbReference type="InterPro" id="IPR051221">
    <property type="entry name" value="LDLR-related"/>
</dbReference>
<evidence type="ECO:0000256" key="16">
    <source>
        <dbReference type="SAM" id="SignalP"/>
    </source>
</evidence>
<feature type="disulfide bond" evidence="15">
    <location>
        <begin position="219"/>
        <end position="237"/>
    </location>
</feature>
<keyword evidence="14" id="KW-0325">Glycoprotein</keyword>
<dbReference type="GO" id="GO:0042562">
    <property type="term" value="F:hormone binding"/>
    <property type="evidence" value="ECO:0007669"/>
    <property type="project" value="TreeGrafter"/>
</dbReference>
<dbReference type="PRINTS" id="PR00261">
    <property type="entry name" value="LDLRECEPTOR"/>
</dbReference>
<dbReference type="Proteomes" id="UP000821853">
    <property type="component" value="Chromosome 10"/>
</dbReference>
<dbReference type="AlphaFoldDB" id="A0A9J6FN98"/>
<evidence type="ECO:0008006" key="19">
    <source>
        <dbReference type="Google" id="ProtNLM"/>
    </source>
</evidence>
<reference evidence="17 18" key="1">
    <citation type="journal article" date="2020" name="Cell">
        <title>Large-Scale Comparative Analyses of Tick Genomes Elucidate Their Genetic Diversity and Vector Capacities.</title>
        <authorList>
            <consortium name="Tick Genome and Microbiome Consortium (TIGMIC)"/>
            <person name="Jia N."/>
            <person name="Wang J."/>
            <person name="Shi W."/>
            <person name="Du L."/>
            <person name="Sun Y."/>
            <person name="Zhan W."/>
            <person name="Jiang J.F."/>
            <person name="Wang Q."/>
            <person name="Zhang B."/>
            <person name="Ji P."/>
            <person name="Bell-Sakyi L."/>
            <person name="Cui X.M."/>
            <person name="Yuan T.T."/>
            <person name="Jiang B.G."/>
            <person name="Yang W.F."/>
            <person name="Lam T.T."/>
            <person name="Chang Q.C."/>
            <person name="Ding S.J."/>
            <person name="Wang X.J."/>
            <person name="Zhu J.G."/>
            <person name="Ruan X.D."/>
            <person name="Zhao L."/>
            <person name="Wei J.T."/>
            <person name="Ye R.Z."/>
            <person name="Que T.C."/>
            <person name="Du C.H."/>
            <person name="Zhou Y.H."/>
            <person name="Cheng J.X."/>
            <person name="Dai P.F."/>
            <person name="Guo W.B."/>
            <person name="Han X.H."/>
            <person name="Huang E.J."/>
            <person name="Li L.F."/>
            <person name="Wei W."/>
            <person name="Gao Y.C."/>
            <person name="Liu J.Z."/>
            <person name="Shao H.Z."/>
            <person name="Wang X."/>
            <person name="Wang C.C."/>
            <person name="Yang T.C."/>
            <person name="Huo Q.B."/>
            <person name="Li W."/>
            <person name="Chen H.Y."/>
            <person name="Chen S.E."/>
            <person name="Zhou L.G."/>
            <person name="Ni X.B."/>
            <person name="Tian J.H."/>
            <person name="Sheng Y."/>
            <person name="Liu T."/>
            <person name="Pan Y.S."/>
            <person name="Xia L.Y."/>
            <person name="Li J."/>
            <person name="Zhao F."/>
            <person name="Cao W.C."/>
        </authorList>
    </citation>
    <scope>NUCLEOTIDE SEQUENCE [LARGE SCALE GENOMIC DNA]</scope>
    <source>
        <strain evidence="17">HaeL-2018</strain>
    </source>
</reference>
<keyword evidence="6" id="KW-0254">Endocytosis</keyword>
<evidence type="ECO:0000256" key="14">
    <source>
        <dbReference type="ARBA" id="ARBA00023180"/>
    </source>
</evidence>
<evidence type="ECO:0000256" key="12">
    <source>
        <dbReference type="ARBA" id="ARBA00023157"/>
    </source>
</evidence>
<evidence type="ECO:0000256" key="4">
    <source>
        <dbReference type="ARBA" id="ARBA00022525"/>
    </source>
</evidence>
<evidence type="ECO:0000313" key="17">
    <source>
        <dbReference type="EMBL" id="KAH9364311.1"/>
    </source>
</evidence>
<dbReference type="FunFam" id="4.10.400.10:FF:000030">
    <property type="entry name" value="Sortilin related receptor 1"/>
    <property type="match status" value="1"/>
</dbReference>
<keyword evidence="8 16" id="KW-0732">Signal</keyword>
<feature type="signal peptide" evidence="16">
    <location>
        <begin position="1"/>
        <end position="26"/>
    </location>
</feature>
<dbReference type="GO" id="GO:0006898">
    <property type="term" value="P:receptor-mediated endocytosis"/>
    <property type="evidence" value="ECO:0007669"/>
    <property type="project" value="TreeGrafter"/>
</dbReference>
<accession>A0A9J6FN98</accession>
<evidence type="ECO:0000256" key="3">
    <source>
        <dbReference type="ARBA" id="ARBA00022475"/>
    </source>
</evidence>
<feature type="disulfide bond" evidence="15">
    <location>
        <begin position="106"/>
        <end position="121"/>
    </location>
</feature>
<evidence type="ECO:0000256" key="1">
    <source>
        <dbReference type="ARBA" id="ARBA00004251"/>
    </source>
</evidence>
<evidence type="ECO:0000256" key="11">
    <source>
        <dbReference type="ARBA" id="ARBA00023136"/>
    </source>
</evidence>
<dbReference type="Pfam" id="PF00057">
    <property type="entry name" value="Ldl_recept_a"/>
    <property type="match status" value="5"/>
</dbReference>
<dbReference type="OMA" id="IDCGFCA"/>
<keyword evidence="5" id="KW-0245">EGF-like domain</keyword>
<keyword evidence="9" id="KW-0677">Repeat</keyword>
<keyword evidence="13" id="KW-0675">Receptor</keyword>
<dbReference type="InterPro" id="IPR023415">
    <property type="entry name" value="LDLR_class-A_CS"/>
</dbReference>
<dbReference type="PANTHER" id="PTHR22722:SF14">
    <property type="entry name" value="MEGALIN, ISOFORM A"/>
    <property type="match status" value="1"/>
</dbReference>